<keyword evidence="1" id="KW-1185">Reference proteome</keyword>
<organism evidence="1 2">
    <name type="scientific">Phoenix dactylifera</name>
    <name type="common">Date palm</name>
    <dbReference type="NCBI Taxonomy" id="42345"/>
    <lineage>
        <taxon>Eukaryota</taxon>
        <taxon>Viridiplantae</taxon>
        <taxon>Streptophyta</taxon>
        <taxon>Embryophyta</taxon>
        <taxon>Tracheophyta</taxon>
        <taxon>Spermatophyta</taxon>
        <taxon>Magnoliopsida</taxon>
        <taxon>Liliopsida</taxon>
        <taxon>Arecaceae</taxon>
        <taxon>Coryphoideae</taxon>
        <taxon>Phoeniceae</taxon>
        <taxon>Phoenix</taxon>
    </lineage>
</organism>
<dbReference type="RefSeq" id="XP_038987394.1">
    <property type="nucleotide sequence ID" value="XM_039131466.1"/>
</dbReference>
<dbReference type="GeneID" id="120112354"/>
<evidence type="ECO:0000313" key="2">
    <source>
        <dbReference type="RefSeq" id="XP_038987394.1"/>
    </source>
</evidence>
<dbReference type="PANTHER" id="PTHR35295">
    <property type="entry name" value="DNA LIGASE-LIKE PROTEIN"/>
    <property type="match status" value="1"/>
</dbReference>
<reference evidence="1" key="1">
    <citation type="journal article" date="2019" name="Nat. Commun.">
        <title>Genome-wide association mapping of date palm fruit traits.</title>
        <authorList>
            <person name="Hazzouri K.M."/>
            <person name="Gros-Balthazard M."/>
            <person name="Flowers J.M."/>
            <person name="Copetti D."/>
            <person name="Lemansour A."/>
            <person name="Lebrun M."/>
            <person name="Masmoudi K."/>
            <person name="Ferrand S."/>
            <person name="Dhar M.I."/>
            <person name="Fresquez Z.A."/>
            <person name="Rosas U."/>
            <person name="Zhang J."/>
            <person name="Talag J."/>
            <person name="Lee S."/>
            <person name="Kudrna D."/>
            <person name="Powell R.F."/>
            <person name="Leitch I.J."/>
            <person name="Krueger R.R."/>
            <person name="Wing R.A."/>
            <person name="Amiri K.M.A."/>
            <person name="Purugganan M.D."/>
        </authorList>
    </citation>
    <scope>NUCLEOTIDE SEQUENCE [LARGE SCALE GENOMIC DNA]</scope>
    <source>
        <strain evidence="1">cv. Khalas</strain>
    </source>
</reference>
<accession>A0A8B9AVJ0</accession>
<evidence type="ECO:0000313" key="1">
    <source>
        <dbReference type="Proteomes" id="UP000228380"/>
    </source>
</evidence>
<dbReference type="PANTHER" id="PTHR35295:SF1">
    <property type="entry name" value="DNA LIGASE-LIKE PROTEIN"/>
    <property type="match status" value="1"/>
</dbReference>
<proteinExistence type="predicted"/>
<dbReference type="KEGG" id="pda:120112354"/>
<gene>
    <name evidence="2" type="primary">LOC120112354</name>
</gene>
<dbReference type="Proteomes" id="UP000228380">
    <property type="component" value="Chromosome 1"/>
</dbReference>
<protein>
    <submittedName>
        <fullName evidence="2">Uncharacterized protein LOC120112354</fullName>
    </submittedName>
</protein>
<dbReference type="AlphaFoldDB" id="A0A8B9AVJ0"/>
<name>A0A8B9AVJ0_PHODC</name>
<sequence>MVPKVVSQNWEKFGTSNSEIPIFIPNMLTTTMSAVTTTVAVVIMTPIGETLESETQKKAIKITGKTNVCCAELFSKYEDEKDKLYVRYEQQRKKEKANPSELEKACVLKIARAEESLKKKKQDDKSFSILRKSLGSFLEGASDDDFGPDE</sequence>
<reference evidence="2" key="2">
    <citation type="submission" date="2025-08" db="UniProtKB">
        <authorList>
            <consortium name="RefSeq"/>
        </authorList>
    </citation>
    <scope>IDENTIFICATION</scope>
    <source>
        <tissue evidence="2">Young leaves</tissue>
    </source>
</reference>